<dbReference type="GO" id="GO:0005634">
    <property type="term" value="C:nucleus"/>
    <property type="evidence" value="ECO:0007669"/>
    <property type="project" value="UniProtKB-SubCell"/>
</dbReference>
<comment type="caution">
    <text evidence="4">The sequence shown here is derived from an EMBL/GenBank/DDBJ whole genome shotgun (WGS) entry which is preliminary data.</text>
</comment>
<dbReference type="ExpressionAtlas" id="A0A3L6E8S2">
    <property type="expression patterns" value="baseline and differential"/>
</dbReference>
<dbReference type="Proteomes" id="UP000251960">
    <property type="component" value="Chromosome 6"/>
</dbReference>
<sequence length="235" mass="24937">MREWGQRGRRGAMPFVSECERRGGGSGSSSGSSLSARRGSDSRAGVLQWDEVEEIDGEVQSSYRGPFDTMDALQDALPNKRKGASKFYNGKTNSVADAAQPAKGTADPVNPSPKKRKGFLSFGFSWTKSWSRRGATSSSENFGKTLSAALTGSAQGNSRGGSNEHQGCQDPAAHCLHLHRRSNTPGVSASPPGPGALRPQLISVQMQSVSVAGVEDVAESTASVSPREKRRRSLQ</sequence>
<feature type="compositionally biased region" description="Low complexity" evidence="3">
    <location>
        <begin position="29"/>
        <end position="45"/>
    </location>
</feature>
<evidence type="ECO:0008006" key="5">
    <source>
        <dbReference type="Google" id="ProtNLM"/>
    </source>
</evidence>
<feature type="region of interest" description="Disordered" evidence="3">
    <location>
        <begin position="214"/>
        <end position="235"/>
    </location>
</feature>
<feature type="region of interest" description="Disordered" evidence="3">
    <location>
        <begin position="1"/>
        <end position="114"/>
    </location>
</feature>
<gene>
    <name evidence="4" type="ORF">Zm00014a_003288</name>
</gene>
<dbReference type="InterPro" id="IPR051992">
    <property type="entry name" value="OxStress_Response_Reg"/>
</dbReference>
<dbReference type="GO" id="GO:0006950">
    <property type="term" value="P:response to stress"/>
    <property type="evidence" value="ECO:0007669"/>
    <property type="project" value="UniProtKB-ARBA"/>
</dbReference>
<dbReference type="PANTHER" id="PTHR33172:SF11">
    <property type="entry name" value="DUF3741 DOMAIN-CONTAINING PROTEIN"/>
    <property type="match status" value="1"/>
</dbReference>
<protein>
    <recommendedName>
        <fullName evidence="5">MTD1</fullName>
    </recommendedName>
</protein>
<organism evidence="4">
    <name type="scientific">Zea mays</name>
    <name type="common">Maize</name>
    <dbReference type="NCBI Taxonomy" id="4577"/>
    <lineage>
        <taxon>Eukaryota</taxon>
        <taxon>Viridiplantae</taxon>
        <taxon>Streptophyta</taxon>
        <taxon>Embryophyta</taxon>
        <taxon>Tracheophyta</taxon>
        <taxon>Spermatophyta</taxon>
        <taxon>Magnoliopsida</taxon>
        <taxon>Liliopsida</taxon>
        <taxon>Poales</taxon>
        <taxon>Poaceae</taxon>
        <taxon>PACMAD clade</taxon>
        <taxon>Panicoideae</taxon>
        <taxon>Andropogonodae</taxon>
        <taxon>Andropogoneae</taxon>
        <taxon>Tripsacinae</taxon>
        <taxon>Zea</taxon>
    </lineage>
</organism>
<name>A0A3L6E8S2_MAIZE</name>
<dbReference type="EMBL" id="NCVQ01000007">
    <property type="protein sequence ID" value="PWZ16773.1"/>
    <property type="molecule type" value="Genomic_DNA"/>
</dbReference>
<evidence type="ECO:0000313" key="4">
    <source>
        <dbReference type="EMBL" id="PWZ16773.1"/>
    </source>
</evidence>
<reference evidence="4" key="1">
    <citation type="journal article" date="2018" name="Nat. Genet.">
        <title>Extensive intraspecific gene order and gene structural variations between Mo17 and other maize genomes.</title>
        <authorList>
            <person name="Sun S."/>
            <person name="Zhou Y."/>
            <person name="Chen J."/>
            <person name="Shi J."/>
            <person name="Zhao H."/>
            <person name="Zhao H."/>
            <person name="Song W."/>
            <person name="Zhang M."/>
            <person name="Cui Y."/>
            <person name="Dong X."/>
            <person name="Liu H."/>
            <person name="Ma X."/>
            <person name="Jiao Y."/>
            <person name="Wang B."/>
            <person name="Wei X."/>
            <person name="Stein J.C."/>
            <person name="Glaubitz J.C."/>
            <person name="Lu F."/>
            <person name="Yu G."/>
            <person name="Liang C."/>
            <person name="Fengler K."/>
            <person name="Li B."/>
            <person name="Rafalski A."/>
            <person name="Schnable P.S."/>
            <person name="Ware D.H."/>
            <person name="Buckler E.S."/>
            <person name="Lai J."/>
        </authorList>
    </citation>
    <scope>NUCLEOTIDE SEQUENCE [LARGE SCALE GENOMIC DNA]</scope>
    <source>
        <tissue evidence="4">Seedling</tissue>
    </source>
</reference>
<evidence type="ECO:0000256" key="1">
    <source>
        <dbReference type="ARBA" id="ARBA00004123"/>
    </source>
</evidence>
<dbReference type="AlphaFoldDB" id="A0A3L6E8S2"/>
<keyword evidence="2" id="KW-0539">Nucleus</keyword>
<accession>A0A3L6E8S2</accession>
<evidence type="ECO:0000256" key="3">
    <source>
        <dbReference type="SAM" id="MobiDB-lite"/>
    </source>
</evidence>
<feature type="compositionally biased region" description="Polar residues" evidence="3">
    <location>
        <begin position="149"/>
        <end position="166"/>
    </location>
</feature>
<dbReference type="PANTHER" id="PTHR33172">
    <property type="entry name" value="OS08G0516900 PROTEIN"/>
    <property type="match status" value="1"/>
</dbReference>
<feature type="region of interest" description="Disordered" evidence="3">
    <location>
        <begin position="149"/>
        <end position="172"/>
    </location>
</feature>
<evidence type="ECO:0000256" key="2">
    <source>
        <dbReference type="ARBA" id="ARBA00023242"/>
    </source>
</evidence>
<proteinExistence type="predicted"/>
<comment type="subcellular location">
    <subcellularLocation>
        <location evidence="1">Nucleus</location>
    </subcellularLocation>
</comment>